<dbReference type="InterPro" id="IPR036365">
    <property type="entry name" value="PGBD-like_sf"/>
</dbReference>
<feature type="compositionally biased region" description="Low complexity" evidence="1">
    <location>
        <begin position="403"/>
        <end position="412"/>
    </location>
</feature>
<dbReference type="InterPro" id="IPR036366">
    <property type="entry name" value="PGBDSf"/>
</dbReference>
<feature type="compositionally biased region" description="Acidic residues" evidence="1">
    <location>
        <begin position="378"/>
        <end position="402"/>
    </location>
</feature>
<evidence type="ECO:0000313" key="5">
    <source>
        <dbReference type="Proteomes" id="UP000229498"/>
    </source>
</evidence>
<dbReference type="InterPro" id="IPR002477">
    <property type="entry name" value="Peptidoglycan-bd-like"/>
</dbReference>
<name>A0A2M9G0B1_9PROT</name>
<dbReference type="EMBL" id="PHIG01000036">
    <property type="protein sequence ID" value="PJK29161.1"/>
    <property type="molecule type" value="Genomic_DNA"/>
</dbReference>
<evidence type="ECO:0000259" key="3">
    <source>
        <dbReference type="Pfam" id="PF01471"/>
    </source>
</evidence>
<feature type="compositionally biased region" description="Acidic residues" evidence="1">
    <location>
        <begin position="316"/>
        <end position="334"/>
    </location>
</feature>
<protein>
    <recommendedName>
        <fullName evidence="3">Peptidoglycan binding-like domain-containing protein</fullName>
    </recommendedName>
</protein>
<feature type="compositionally biased region" description="Gly residues" evidence="1">
    <location>
        <begin position="465"/>
        <end position="476"/>
    </location>
</feature>
<feature type="compositionally biased region" description="Basic and acidic residues" evidence="1">
    <location>
        <begin position="482"/>
        <end position="508"/>
    </location>
</feature>
<dbReference type="SUPFAM" id="SSF47090">
    <property type="entry name" value="PGBD-like"/>
    <property type="match status" value="1"/>
</dbReference>
<accession>A0A2M9G0B1</accession>
<dbReference type="InterPro" id="IPR006597">
    <property type="entry name" value="Sel1-like"/>
</dbReference>
<dbReference type="SMART" id="SM00671">
    <property type="entry name" value="SEL1"/>
    <property type="match status" value="4"/>
</dbReference>
<evidence type="ECO:0000313" key="4">
    <source>
        <dbReference type="EMBL" id="PJK29161.1"/>
    </source>
</evidence>
<dbReference type="PANTHER" id="PTHR11102">
    <property type="entry name" value="SEL-1-LIKE PROTEIN"/>
    <property type="match status" value="1"/>
</dbReference>
<proteinExistence type="predicted"/>
<dbReference type="OrthoDB" id="5295703at2"/>
<keyword evidence="2" id="KW-1133">Transmembrane helix</keyword>
<feature type="region of interest" description="Disordered" evidence="1">
    <location>
        <begin position="835"/>
        <end position="856"/>
    </location>
</feature>
<evidence type="ECO:0000256" key="2">
    <source>
        <dbReference type="SAM" id="Phobius"/>
    </source>
</evidence>
<evidence type="ECO:0000256" key="1">
    <source>
        <dbReference type="SAM" id="MobiDB-lite"/>
    </source>
</evidence>
<comment type="caution">
    <text evidence="4">The sequence shown here is derived from an EMBL/GenBank/DDBJ whole genome shotgun (WGS) entry which is preliminary data.</text>
</comment>
<dbReference type="InterPro" id="IPR050767">
    <property type="entry name" value="Sel1_AlgK"/>
</dbReference>
<feature type="domain" description="Peptidoglycan binding-like" evidence="3">
    <location>
        <begin position="857"/>
        <end position="910"/>
    </location>
</feature>
<dbReference type="SUPFAM" id="SSF81901">
    <property type="entry name" value="HCP-like"/>
    <property type="match status" value="1"/>
</dbReference>
<dbReference type="InterPro" id="IPR011990">
    <property type="entry name" value="TPR-like_helical_dom_sf"/>
</dbReference>
<keyword evidence="2" id="KW-0812">Transmembrane</keyword>
<dbReference type="Gene3D" id="1.10.101.10">
    <property type="entry name" value="PGBD-like superfamily/PGBD"/>
    <property type="match status" value="1"/>
</dbReference>
<dbReference type="Pfam" id="PF08238">
    <property type="entry name" value="Sel1"/>
    <property type="match status" value="4"/>
</dbReference>
<feature type="compositionally biased region" description="Low complexity" evidence="1">
    <location>
        <begin position="335"/>
        <end position="348"/>
    </location>
</feature>
<feature type="compositionally biased region" description="Basic and acidic residues" evidence="1">
    <location>
        <begin position="351"/>
        <end position="373"/>
    </location>
</feature>
<feature type="compositionally biased region" description="Low complexity" evidence="1">
    <location>
        <begin position="570"/>
        <end position="621"/>
    </location>
</feature>
<feature type="region of interest" description="Disordered" evidence="1">
    <location>
        <begin position="568"/>
        <end position="622"/>
    </location>
</feature>
<dbReference type="Gene3D" id="1.25.40.10">
    <property type="entry name" value="Tetratricopeptide repeat domain"/>
    <property type="match status" value="1"/>
</dbReference>
<dbReference type="PANTHER" id="PTHR11102:SF160">
    <property type="entry name" value="ERAD-ASSOCIATED E3 UBIQUITIN-PROTEIN LIGASE COMPONENT HRD3"/>
    <property type="match status" value="1"/>
</dbReference>
<dbReference type="AlphaFoldDB" id="A0A2M9G0B1"/>
<dbReference type="Proteomes" id="UP000229498">
    <property type="component" value="Unassembled WGS sequence"/>
</dbReference>
<dbReference type="Pfam" id="PF01471">
    <property type="entry name" value="PG_binding_1"/>
    <property type="match status" value="1"/>
</dbReference>
<keyword evidence="2" id="KW-0472">Membrane</keyword>
<gene>
    <name evidence="4" type="ORF">CVT23_13290</name>
</gene>
<feature type="region of interest" description="Disordered" evidence="1">
    <location>
        <begin position="296"/>
        <end position="518"/>
    </location>
</feature>
<feature type="compositionally biased region" description="Polar residues" evidence="1">
    <location>
        <begin position="845"/>
        <end position="854"/>
    </location>
</feature>
<reference evidence="4 5" key="1">
    <citation type="submission" date="2017-11" db="EMBL/GenBank/DDBJ databases">
        <title>Draft genome sequence of Rhizobiales bacterium SY3-13.</title>
        <authorList>
            <person name="Sun C."/>
        </authorList>
    </citation>
    <scope>NUCLEOTIDE SEQUENCE [LARGE SCALE GENOMIC DNA]</scope>
    <source>
        <strain evidence="4 5">SY3-13</strain>
    </source>
</reference>
<feature type="transmembrane region" description="Helical" evidence="2">
    <location>
        <begin position="523"/>
        <end position="541"/>
    </location>
</feature>
<dbReference type="RefSeq" id="WP_109792829.1">
    <property type="nucleotide sequence ID" value="NZ_PHIG01000036.1"/>
</dbReference>
<keyword evidence="5" id="KW-1185">Reference proteome</keyword>
<sequence>MKAGAPWSVKGVELDARETAKAKARAAGMTLGQWLNRAIVEADKPAPPAPAPQGGGSLETARVMRAIAELARRVDQLRDAGGSAIPEAARLEAALDDIGERVDRMARALPAPEQQIDQPRLERGLLTIVRRLDELDRKTSEQTDLTPLREGLSRLEQRIGGAPEDRAGLEDVRRAVTELAERLDAPPGAGGETAELKAIVERQAEDIRKLMNGMVNIAAKIDEVEAAVKDTGHGLPAPRDADARPDQFAEELAALRRELAERDSQTGPAGRDAAFAAMLAPVTDAIRDLEGRLGARERAQAESDALPPPADAAEPATEDAEAEPPAPEAEDEPADAPLPEASPELAALHDLTARQDERIAPRHESDEYRDPLFHDLPPFDDPDAAPEEEQGEEIAADAEPEPEAAAAIDPIETVPPRSDGGPAMATEIPEDATPDRPRRLVPVESLLGDTLAGHTPPPDDRDEGGLGGVGAFGDDGGFQSPGREEPEATRRDGGMRLDRPIDIDRREPPAPAPYPPRRRGRGYLVAAVIFLALLLGGYWFVGTPAFQQVAERAKALWEDGLTAVGRFELPAGGEEPGAEAPMAESEATAPAATERAPETASPEPASAAASAASSAATDEPPLQMETSETDLAAVKPEEPAAPASAPQESEVDPVLAAARDGDAEAQYEMAIRYRDGVGVDVSYGEAADWFDRAAQQGHVDAQANLGVMYRQGVGVPRDIDLAKLWLHAAARSGHADAQKYLGEVYAQDDLGTPDYFQAARWFREAAEQGLVDAQYNMGVLYEGGLGVPRDFEQAYYWFRLAARSGDETAEADVRRVIPLLTQEQRTEVDARVDAFTPASGENAATAPSDSGQTLTRRDQIRELQQLLVDRGYDPGEPDGLIGARTRDAIRQWQESQGLPETGQVTMQVLEGLRSGG</sequence>
<organism evidence="4 5">
    <name type="scientific">Minwuia thermotolerans</name>
    <dbReference type="NCBI Taxonomy" id="2056226"/>
    <lineage>
        <taxon>Bacteria</taxon>
        <taxon>Pseudomonadati</taxon>
        <taxon>Pseudomonadota</taxon>
        <taxon>Alphaproteobacteria</taxon>
        <taxon>Minwuiales</taxon>
        <taxon>Minwuiaceae</taxon>
        <taxon>Minwuia</taxon>
    </lineage>
</organism>